<name>X6N1X8_RETFI</name>
<evidence type="ECO:0000256" key="2">
    <source>
        <dbReference type="SAM" id="Phobius"/>
    </source>
</evidence>
<evidence type="ECO:0000313" key="4">
    <source>
        <dbReference type="Proteomes" id="UP000023152"/>
    </source>
</evidence>
<reference evidence="3 4" key="1">
    <citation type="journal article" date="2013" name="Curr. Biol.">
        <title>The Genome of the Foraminiferan Reticulomyxa filosa.</title>
        <authorList>
            <person name="Glockner G."/>
            <person name="Hulsmann N."/>
            <person name="Schleicher M."/>
            <person name="Noegel A.A."/>
            <person name="Eichinger L."/>
            <person name="Gallinger C."/>
            <person name="Pawlowski J."/>
            <person name="Sierra R."/>
            <person name="Euteneuer U."/>
            <person name="Pillet L."/>
            <person name="Moustafa A."/>
            <person name="Platzer M."/>
            <person name="Groth M."/>
            <person name="Szafranski K."/>
            <person name="Schliwa M."/>
        </authorList>
    </citation>
    <scope>NUCLEOTIDE SEQUENCE [LARGE SCALE GENOMIC DNA]</scope>
</reference>
<proteinExistence type="predicted"/>
<gene>
    <name evidence="3" type="ORF">RFI_16935</name>
</gene>
<sequence>MKMQEMLVKCNLTIVDWIEINNHYINDSTNFFYCPTLYVKKRDYPTCLFVTIEFFYARFFLTWFFTFFCKNGHNHAIFCIRRFVQQIKFNNVKTNRHSLQFIGMNIFFQPTFCPLLKKIEPRARHQEKSPNICKMQNHTHPTFVYTKKWEWHKKKKKPKPNKKKMKRTRQQEKKAYCNKVPKQKIRNK</sequence>
<comment type="caution">
    <text evidence="3">The sequence shown here is derived from an EMBL/GenBank/DDBJ whole genome shotgun (WGS) entry which is preliminary data.</text>
</comment>
<keyword evidence="2" id="KW-0812">Transmembrane</keyword>
<keyword evidence="2" id="KW-1133">Transmembrane helix</keyword>
<protein>
    <submittedName>
        <fullName evidence="3">Uncharacterized protein</fullName>
    </submittedName>
</protein>
<dbReference type="Proteomes" id="UP000023152">
    <property type="component" value="Unassembled WGS sequence"/>
</dbReference>
<feature type="compositionally biased region" description="Basic residues" evidence="1">
    <location>
        <begin position="150"/>
        <end position="168"/>
    </location>
</feature>
<keyword evidence="4" id="KW-1185">Reference proteome</keyword>
<dbReference type="AlphaFoldDB" id="X6N1X8"/>
<dbReference type="EMBL" id="ASPP01012768">
    <property type="protein sequence ID" value="ETO20280.1"/>
    <property type="molecule type" value="Genomic_DNA"/>
</dbReference>
<accession>X6N1X8</accession>
<evidence type="ECO:0000313" key="3">
    <source>
        <dbReference type="EMBL" id="ETO20280.1"/>
    </source>
</evidence>
<organism evidence="3 4">
    <name type="scientific">Reticulomyxa filosa</name>
    <dbReference type="NCBI Taxonomy" id="46433"/>
    <lineage>
        <taxon>Eukaryota</taxon>
        <taxon>Sar</taxon>
        <taxon>Rhizaria</taxon>
        <taxon>Retaria</taxon>
        <taxon>Foraminifera</taxon>
        <taxon>Monothalamids</taxon>
        <taxon>Reticulomyxidae</taxon>
        <taxon>Reticulomyxa</taxon>
    </lineage>
</organism>
<feature type="transmembrane region" description="Helical" evidence="2">
    <location>
        <begin position="47"/>
        <end position="68"/>
    </location>
</feature>
<evidence type="ECO:0000256" key="1">
    <source>
        <dbReference type="SAM" id="MobiDB-lite"/>
    </source>
</evidence>
<keyword evidence="2" id="KW-0472">Membrane</keyword>
<feature type="region of interest" description="Disordered" evidence="1">
    <location>
        <begin position="150"/>
        <end position="188"/>
    </location>
</feature>